<keyword evidence="1" id="KW-0175">Coiled coil</keyword>
<organism evidence="3 4">
    <name type="scientific">Auricularia subglabra (strain TFB-10046 / SS5)</name>
    <name type="common">White-rot fungus</name>
    <name type="synonym">Auricularia delicata (strain TFB10046)</name>
    <dbReference type="NCBI Taxonomy" id="717982"/>
    <lineage>
        <taxon>Eukaryota</taxon>
        <taxon>Fungi</taxon>
        <taxon>Dikarya</taxon>
        <taxon>Basidiomycota</taxon>
        <taxon>Agaricomycotina</taxon>
        <taxon>Agaricomycetes</taxon>
        <taxon>Auriculariales</taxon>
        <taxon>Auriculariaceae</taxon>
        <taxon>Auricularia</taxon>
    </lineage>
</organism>
<dbReference type="Proteomes" id="UP000006514">
    <property type="component" value="Unassembled WGS sequence"/>
</dbReference>
<gene>
    <name evidence="3" type="ORF">AURDEDRAFT_177227</name>
</gene>
<feature type="compositionally biased region" description="Basic and acidic residues" evidence="2">
    <location>
        <begin position="1"/>
        <end position="17"/>
    </location>
</feature>
<reference evidence="4" key="1">
    <citation type="journal article" date="2012" name="Science">
        <title>The Paleozoic origin of enzymatic lignin decomposition reconstructed from 31 fungal genomes.</title>
        <authorList>
            <person name="Floudas D."/>
            <person name="Binder M."/>
            <person name="Riley R."/>
            <person name="Barry K."/>
            <person name="Blanchette R.A."/>
            <person name="Henrissat B."/>
            <person name="Martinez A.T."/>
            <person name="Otillar R."/>
            <person name="Spatafora J.W."/>
            <person name="Yadav J.S."/>
            <person name="Aerts A."/>
            <person name="Benoit I."/>
            <person name="Boyd A."/>
            <person name="Carlson A."/>
            <person name="Copeland A."/>
            <person name="Coutinho P.M."/>
            <person name="de Vries R.P."/>
            <person name="Ferreira P."/>
            <person name="Findley K."/>
            <person name="Foster B."/>
            <person name="Gaskell J."/>
            <person name="Glotzer D."/>
            <person name="Gorecki P."/>
            <person name="Heitman J."/>
            <person name="Hesse C."/>
            <person name="Hori C."/>
            <person name="Igarashi K."/>
            <person name="Jurgens J.A."/>
            <person name="Kallen N."/>
            <person name="Kersten P."/>
            <person name="Kohler A."/>
            <person name="Kuees U."/>
            <person name="Kumar T.K.A."/>
            <person name="Kuo A."/>
            <person name="LaButti K."/>
            <person name="Larrondo L.F."/>
            <person name="Lindquist E."/>
            <person name="Ling A."/>
            <person name="Lombard V."/>
            <person name="Lucas S."/>
            <person name="Lundell T."/>
            <person name="Martin R."/>
            <person name="McLaughlin D.J."/>
            <person name="Morgenstern I."/>
            <person name="Morin E."/>
            <person name="Murat C."/>
            <person name="Nagy L.G."/>
            <person name="Nolan M."/>
            <person name="Ohm R.A."/>
            <person name="Patyshakuliyeva A."/>
            <person name="Rokas A."/>
            <person name="Ruiz-Duenas F.J."/>
            <person name="Sabat G."/>
            <person name="Salamov A."/>
            <person name="Samejima M."/>
            <person name="Schmutz J."/>
            <person name="Slot J.C."/>
            <person name="St John F."/>
            <person name="Stenlid J."/>
            <person name="Sun H."/>
            <person name="Sun S."/>
            <person name="Syed K."/>
            <person name="Tsang A."/>
            <person name="Wiebenga A."/>
            <person name="Young D."/>
            <person name="Pisabarro A."/>
            <person name="Eastwood D.C."/>
            <person name="Martin F."/>
            <person name="Cullen D."/>
            <person name="Grigoriev I.V."/>
            <person name="Hibbett D.S."/>
        </authorList>
    </citation>
    <scope>NUCLEOTIDE SEQUENCE [LARGE SCALE GENOMIC DNA]</scope>
    <source>
        <strain evidence="4">TFB10046</strain>
    </source>
</reference>
<feature type="coiled-coil region" evidence="1">
    <location>
        <begin position="186"/>
        <end position="223"/>
    </location>
</feature>
<feature type="compositionally biased region" description="Basic and acidic residues" evidence="2">
    <location>
        <begin position="62"/>
        <end position="71"/>
    </location>
</feature>
<dbReference type="EMBL" id="JH688116">
    <property type="protein sequence ID" value="EJD33693.1"/>
    <property type="molecule type" value="Genomic_DNA"/>
</dbReference>
<feature type="region of interest" description="Disordered" evidence="2">
    <location>
        <begin position="1"/>
        <end position="132"/>
    </location>
</feature>
<dbReference type="InterPro" id="IPR038608">
    <property type="entry name" value="Csm1/Pcs1_C_sf"/>
</dbReference>
<feature type="compositionally biased region" description="Low complexity" evidence="2">
    <location>
        <begin position="30"/>
        <end position="48"/>
    </location>
</feature>
<dbReference type="InParanoid" id="J0LB71"/>
<dbReference type="KEGG" id="adl:AURDEDRAFT_177227"/>
<feature type="compositionally biased region" description="Low complexity" evidence="2">
    <location>
        <begin position="84"/>
        <end position="93"/>
    </location>
</feature>
<keyword evidence="4" id="KW-1185">Reference proteome</keyword>
<evidence type="ECO:0000313" key="3">
    <source>
        <dbReference type="EMBL" id="EJD33693.1"/>
    </source>
</evidence>
<proteinExistence type="predicted"/>
<protein>
    <submittedName>
        <fullName evidence="3">Uncharacterized protein</fullName>
    </submittedName>
</protein>
<feature type="compositionally biased region" description="Acidic residues" evidence="2">
    <location>
        <begin position="106"/>
        <end position="116"/>
    </location>
</feature>
<evidence type="ECO:0000313" key="4">
    <source>
        <dbReference type="Proteomes" id="UP000006514"/>
    </source>
</evidence>
<sequence length="332" mass="36233">MGKRKASESDVDADKSMAVKSGPVTRRMSRSASSLSAPAVLKAAVAAATFETKKRATKKRKGNDDDGKSDHSDDEESPAVLQTAAAAVFGGTKKAAKKKKAKDGDGDSDYIDDEESPPPTRKRRRSTKAEASVQNVGINAIREVCSTIRKEIAELATAAKTPQRENDITLALMEKMTRSLASLKANRELAATIQKLEAQLSEAEQVKSERKMAGKKLQRAEAVHEKTKQLLDEKLNFYAELTDMSITTRSKTDEHVVYDCEFRPRWALDIQFAFTLEAQTEHAGASEGSSLFTYAPESTARSAAPKGFGKEIKFPSSQLSSFFVSLVEAMQC</sequence>
<dbReference type="AlphaFoldDB" id="J0LB71"/>
<accession>J0LB71</accession>
<evidence type="ECO:0000256" key="1">
    <source>
        <dbReference type="SAM" id="Coils"/>
    </source>
</evidence>
<dbReference type="Gene3D" id="3.90.1150.80">
    <property type="match status" value="1"/>
</dbReference>
<name>J0LB71_AURST</name>
<evidence type="ECO:0000256" key="2">
    <source>
        <dbReference type="SAM" id="MobiDB-lite"/>
    </source>
</evidence>